<dbReference type="Pfam" id="PF25994">
    <property type="entry name" value="HH_AprE"/>
    <property type="match status" value="1"/>
</dbReference>
<dbReference type="Gene3D" id="3.10.560.10">
    <property type="entry name" value="Outer membrane lipoprotein wza domain like"/>
    <property type="match status" value="1"/>
</dbReference>
<feature type="coiled-coil region" evidence="2">
    <location>
        <begin position="252"/>
        <end position="293"/>
    </location>
</feature>
<dbReference type="PANTHER" id="PTHR33619">
    <property type="entry name" value="POLYSACCHARIDE EXPORT PROTEIN GFCE-RELATED"/>
    <property type="match status" value="1"/>
</dbReference>
<dbReference type="PANTHER" id="PTHR33619:SF3">
    <property type="entry name" value="POLYSACCHARIDE EXPORT PROTEIN GFCE-RELATED"/>
    <property type="match status" value="1"/>
</dbReference>
<dbReference type="Proteomes" id="UP001203880">
    <property type="component" value="Unassembled WGS sequence"/>
</dbReference>
<dbReference type="InterPro" id="IPR058781">
    <property type="entry name" value="HH_AprE-like"/>
</dbReference>
<proteinExistence type="predicted"/>
<sequence length="449" mass="49262">MTETFHAPRRISIATCAVQLDLRHFLRLPGLLPVIALWIFLAQSAWSQQVGSGTAYELGATDQIEVRIVAWDSNQQAFVQFDELSGAFRIGQDGNVMLPLVGAIAAAGRAPVELAENISEAVHRKVGLNQPPSTTVEVLQYRPIYVLGDVMRQGAYDYRPGLTAVQAVALAGGLYRLGSSDAGDLINAIRTSGTFRELGMDRARMQLRAARLRAEADGLEDFDAPAGLRSPGGETAVAAMLEQERTLFASRRDTLVNALEELAASRKLLETEIAAREEKLAGLKRQVELVKESVGNMETLVERGLSRSQNLILVQQTLIDLEARALDTETGIFRAQQEISELNRDEADLISARRLETLRELQNTEAELDRLATREAVNRRILRETEVGAALAGDFPEQPISVIRYQILREAEDGQQPVPADRATVLQPLDVLEVILETPETLPDSIKGG</sequence>
<dbReference type="InterPro" id="IPR003715">
    <property type="entry name" value="Poly_export_N"/>
</dbReference>
<reference evidence="5" key="1">
    <citation type="submission" date="2022-05" db="EMBL/GenBank/DDBJ databases">
        <authorList>
            <person name="Park J.-S."/>
        </authorList>
    </citation>
    <scope>NUCLEOTIDE SEQUENCE</scope>
    <source>
        <strain evidence="5">2012CJ41-6</strain>
    </source>
</reference>
<evidence type="ECO:0000256" key="1">
    <source>
        <dbReference type="ARBA" id="ARBA00022729"/>
    </source>
</evidence>
<feature type="domain" description="AprE-like long alpha-helical hairpin" evidence="4">
    <location>
        <begin position="196"/>
        <end position="374"/>
    </location>
</feature>
<dbReference type="RefSeq" id="WP_249712623.1">
    <property type="nucleotide sequence ID" value="NZ_JAMFMB010000033.1"/>
</dbReference>
<keyword evidence="6" id="KW-1185">Reference proteome</keyword>
<name>A0ABT0Q6Y4_9RHOB</name>
<gene>
    <name evidence="5" type="ORF">M3P21_19090</name>
</gene>
<evidence type="ECO:0000313" key="6">
    <source>
        <dbReference type="Proteomes" id="UP001203880"/>
    </source>
</evidence>
<feature type="domain" description="Polysaccharide export protein N-terminal" evidence="3">
    <location>
        <begin position="53"/>
        <end position="138"/>
    </location>
</feature>
<dbReference type="Gene3D" id="3.30.1950.10">
    <property type="entry name" value="wza like domain"/>
    <property type="match status" value="1"/>
</dbReference>
<keyword evidence="2" id="KW-0175">Coiled coil</keyword>
<dbReference type="Pfam" id="PF02563">
    <property type="entry name" value="Poly_export"/>
    <property type="match status" value="1"/>
</dbReference>
<accession>A0ABT0Q6Y4</accession>
<protein>
    <submittedName>
        <fullName evidence="5">Polysaccharide biosynthesis/export family protein</fullName>
    </submittedName>
</protein>
<evidence type="ECO:0000313" key="5">
    <source>
        <dbReference type="EMBL" id="MCL6285638.1"/>
    </source>
</evidence>
<organism evidence="5 6">
    <name type="scientific">Ruegeria spongiae</name>
    <dbReference type="NCBI Taxonomy" id="2942209"/>
    <lineage>
        <taxon>Bacteria</taxon>
        <taxon>Pseudomonadati</taxon>
        <taxon>Pseudomonadota</taxon>
        <taxon>Alphaproteobacteria</taxon>
        <taxon>Rhodobacterales</taxon>
        <taxon>Roseobacteraceae</taxon>
        <taxon>Ruegeria</taxon>
    </lineage>
</organism>
<dbReference type="EMBL" id="JAMFMB010000033">
    <property type="protein sequence ID" value="MCL6285638.1"/>
    <property type="molecule type" value="Genomic_DNA"/>
</dbReference>
<evidence type="ECO:0000256" key="2">
    <source>
        <dbReference type="SAM" id="Coils"/>
    </source>
</evidence>
<evidence type="ECO:0000259" key="4">
    <source>
        <dbReference type="Pfam" id="PF25994"/>
    </source>
</evidence>
<dbReference type="InterPro" id="IPR049712">
    <property type="entry name" value="Poly_export"/>
</dbReference>
<evidence type="ECO:0000259" key="3">
    <source>
        <dbReference type="Pfam" id="PF02563"/>
    </source>
</evidence>
<comment type="caution">
    <text evidence="5">The sequence shown here is derived from an EMBL/GenBank/DDBJ whole genome shotgun (WGS) entry which is preliminary data.</text>
</comment>
<keyword evidence="1" id="KW-0732">Signal</keyword>